<dbReference type="HAMAP" id="MF_00255">
    <property type="entry name" value="Gly_tRNA_synth_beta"/>
    <property type="match status" value="1"/>
</dbReference>
<protein>
    <recommendedName>
        <fullName evidence="11">Glycine--tRNA ligase beta subunit</fullName>
        <ecNumber evidence="11">6.1.1.14</ecNumber>
    </recommendedName>
    <alternativeName>
        <fullName evidence="11">Glycyl-tRNA synthetase beta subunit</fullName>
        <shortName evidence="11">GlyRS</shortName>
    </alternativeName>
</protein>
<dbReference type="Proteomes" id="UP000286678">
    <property type="component" value="Unassembled WGS sequence"/>
</dbReference>
<comment type="subunit">
    <text evidence="3 11">Tetramer of two alpha and two beta subunits.</text>
</comment>
<dbReference type="PANTHER" id="PTHR30075:SF2">
    <property type="entry name" value="GLYCINE--TRNA LIGASE, CHLOROPLASTIC_MITOCHONDRIAL 2"/>
    <property type="match status" value="1"/>
</dbReference>
<comment type="catalytic activity">
    <reaction evidence="10 11">
        <text>tRNA(Gly) + glycine + ATP = glycyl-tRNA(Gly) + AMP + diphosphate</text>
        <dbReference type="Rhea" id="RHEA:16013"/>
        <dbReference type="Rhea" id="RHEA-COMP:9664"/>
        <dbReference type="Rhea" id="RHEA-COMP:9683"/>
        <dbReference type="ChEBI" id="CHEBI:30616"/>
        <dbReference type="ChEBI" id="CHEBI:33019"/>
        <dbReference type="ChEBI" id="CHEBI:57305"/>
        <dbReference type="ChEBI" id="CHEBI:78442"/>
        <dbReference type="ChEBI" id="CHEBI:78522"/>
        <dbReference type="ChEBI" id="CHEBI:456215"/>
        <dbReference type="EC" id="6.1.1.14"/>
    </reaction>
</comment>
<dbReference type="InterPro" id="IPR015944">
    <property type="entry name" value="Gly-tRNA-synth_bsu"/>
</dbReference>
<keyword evidence="14" id="KW-1185">Reference proteome</keyword>
<dbReference type="GO" id="GO:0005524">
    <property type="term" value="F:ATP binding"/>
    <property type="evidence" value="ECO:0007669"/>
    <property type="project" value="UniProtKB-UniRule"/>
</dbReference>
<evidence type="ECO:0000313" key="14">
    <source>
        <dbReference type="Proteomes" id="UP000286678"/>
    </source>
</evidence>
<evidence type="ECO:0000256" key="9">
    <source>
        <dbReference type="ARBA" id="ARBA00023146"/>
    </source>
</evidence>
<proteinExistence type="inferred from homology"/>
<evidence type="ECO:0000256" key="4">
    <source>
        <dbReference type="ARBA" id="ARBA00022490"/>
    </source>
</evidence>
<keyword evidence="6 11" id="KW-0547">Nucleotide-binding</keyword>
<dbReference type="PROSITE" id="PS50861">
    <property type="entry name" value="AA_TRNA_LIGASE_II_GLYAB"/>
    <property type="match status" value="1"/>
</dbReference>
<dbReference type="GO" id="GO:0006420">
    <property type="term" value="P:arginyl-tRNA aminoacylation"/>
    <property type="evidence" value="ECO:0007669"/>
    <property type="project" value="InterPro"/>
</dbReference>
<keyword evidence="8 11" id="KW-0648">Protein biosynthesis</keyword>
<dbReference type="GO" id="GO:0006426">
    <property type="term" value="P:glycyl-tRNA aminoacylation"/>
    <property type="evidence" value="ECO:0007669"/>
    <property type="project" value="UniProtKB-UniRule"/>
</dbReference>
<dbReference type="Pfam" id="PF02092">
    <property type="entry name" value="tRNA_synt_2f"/>
    <property type="match status" value="1"/>
</dbReference>
<dbReference type="GO" id="GO:0004820">
    <property type="term" value="F:glycine-tRNA ligase activity"/>
    <property type="evidence" value="ECO:0007669"/>
    <property type="project" value="UniProtKB-UniRule"/>
</dbReference>
<dbReference type="PRINTS" id="PR01045">
    <property type="entry name" value="TRNASYNTHGB"/>
</dbReference>
<dbReference type="EC" id="6.1.1.14" evidence="11"/>
<gene>
    <name evidence="11" type="primary">glyS</name>
    <name evidence="13" type="ORF">CWE21_10145</name>
</gene>
<comment type="caution">
    <text evidence="13">The sequence shown here is derived from an EMBL/GenBank/DDBJ whole genome shotgun (WGS) entry which is preliminary data.</text>
</comment>
<evidence type="ECO:0000256" key="11">
    <source>
        <dbReference type="HAMAP-Rule" id="MF_00255"/>
    </source>
</evidence>
<accession>A0A432XDZ3</accession>
<dbReference type="GO" id="GO:0004814">
    <property type="term" value="F:arginine-tRNA ligase activity"/>
    <property type="evidence" value="ECO:0007669"/>
    <property type="project" value="InterPro"/>
</dbReference>
<name>A0A432XDZ3_9GAMM</name>
<evidence type="ECO:0000256" key="2">
    <source>
        <dbReference type="ARBA" id="ARBA00008226"/>
    </source>
</evidence>
<dbReference type="AlphaFoldDB" id="A0A432XDZ3"/>
<evidence type="ECO:0000256" key="1">
    <source>
        <dbReference type="ARBA" id="ARBA00004496"/>
    </source>
</evidence>
<evidence type="ECO:0000256" key="7">
    <source>
        <dbReference type="ARBA" id="ARBA00022840"/>
    </source>
</evidence>
<dbReference type="OrthoDB" id="9775440at2"/>
<dbReference type="GO" id="GO:0005829">
    <property type="term" value="C:cytosol"/>
    <property type="evidence" value="ECO:0007669"/>
    <property type="project" value="TreeGrafter"/>
</dbReference>
<dbReference type="RefSeq" id="WP_126834331.1">
    <property type="nucleotide sequence ID" value="NZ_PIPT01000007.1"/>
</dbReference>
<dbReference type="PANTHER" id="PTHR30075">
    <property type="entry name" value="GLYCYL-TRNA SYNTHETASE"/>
    <property type="match status" value="1"/>
</dbReference>
<comment type="similarity">
    <text evidence="2 11">Belongs to the class-II aminoacyl-tRNA synthetase family.</text>
</comment>
<dbReference type="Pfam" id="PF05746">
    <property type="entry name" value="DALR_1"/>
    <property type="match status" value="1"/>
</dbReference>
<dbReference type="InterPro" id="IPR006194">
    <property type="entry name" value="Gly-tRNA-synth_heterodimer"/>
</dbReference>
<sequence>MQSATLLVEIGTEELPPKALKGLSQAFGDALQKQLQEHNIATGTMHLFASPRRLAVQLQDVATQQADQVVEKRGPSVDVAFDADGNPTKAAEGWTRSNGITVAEADRLKTDKGEWLLYKAEVKGQPLAGLLPEFVQRALAQLPIPKPMRWGTSNVQFIRPVHTVTMLHGDQLIPGEVLGVASSNHLLGHRFHCPQGATLTSADDYEATLEGAYVLADFAKRRQRIVDGISAAAKAAKGVIREDNDLLDEVTALVEWPVALTASFDESFLDVPKEPLIVTMKDDQRYFPLEDSEGNLLSKFVFVTNIESKDPAQIISGNERVVRPRLADAQFFFETDKKTPLESRVAALGNVLFQKQLGSIKDKSDRISQVAAGIATKLGQSGDVAARAGYLCKADLVSQMVSEFPETQGVMGMHYARNDGEADGVAEAIFEHYLPRFSGDSLPQSIPGCAVALADKLDSLVGIFGIGQTPKGDRDPFALRRAAIGLLRIIVEKDLPLDLQELIALSRESFGELLSNANVADDVLEFLLGRFRPMYQEQGISVDVIQAVLARRPTAPVDFDKRVRAVASFRELPEAEALAAANKRVANILAKVEAPIADKVDSGLLSAQEEIGLVKALEEAEMRSSSALEQGDYTGALKALAALQKPVDGFFDNVMVNADDTAVRENRQALLQRLRGLFLQIADISVLNN</sequence>
<keyword evidence="7 11" id="KW-0067">ATP-binding</keyword>
<evidence type="ECO:0000256" key="10">
    <source>
        <dbReference type="ARBA" id="ARBA00047937"/>
    </source>
</evidence>
<keyword evidence="9 11" id="KW-0030">Aminoacyl-tRNA synthetase</keyword>
<evidence type="ECO:0000256" key="5">
    <source>
        <dbReference type="ARBA" id="ARBA00022598"/>
    </source>
</evidence>
<dbReference type="NCBIfam" id="TIGR00211">
    <property type="entry name" value="glyS"/>
    <property type="match status" value="1"/>
</dbReference>
<comment type="subcellular location">
    <subcellularLocation>
        <location evidence="1 11">Cytoplasm</location>
    </subcellularLocation>
</comment>
<evidence type="ECO:0000256" key="8">
    <source>
        <dbReference type="ARBA" id="ARBA00022917"/>
    </source>
</evidence>
<dbReference type="SUPFAM" id="SSF109604">
    <property type="entry name" value="HD-domain/PDEase-like"/>
    <property type="match status" value="1"/>
</dbReference>
<organism evidence="13 14">
    <name type="scientific">Pseudidiomarina aquimaris</name>
    <dbReference type="NCBI Taxonomy" id="641841"/>
    <lineage>
        <taxon>Bacteria</taxon>
        <taxon>Pseudomonadati</taxon>
        <taxon>Pseudomonadota</taxon>
        <taxon>Gammaproteobacteria</taxon>
        <taxon>Alteromonadales</taxon>
        <taxon>Idiomarinaceae</taxon>
        <taxon>Pseudidiomarina</taxon>
    </lineage>
</organism>
<evidence type="ECO:0000313" key="13">
    <source>
        <dbReference type="EMBL" id="RUO46953.1"/>
    </source>
</evidence>
<dbReference type="EMBL" id="PIPT01000007">
    <property type="protein sequence ID" value="RUO46953.1"/>
    <property type="molecule type" value="Genomic_DNA"/>
</dbReference>
<evidence type="ECO:0000259" key="12">
    <source>
        <dbReference type="Pfam" id="PF05746"/>
    </source>
</evidence>
<feature type="domain" description="DALR anticodon binding" evidence="12">
    <location>
        <begin position="580"/>
        <end position="676"/>
    </location>
</feature>
<reference evidence="14" key="1">
    <citation type="journal article" date="2018" name="Front. Microbiol.">
        <title>Genome-Based Analysis Reveals the Taxonomy and Diversity of the Family Idiomarinaceae.</title>
        <authorList>
            <person name="Liu Y."/>
            <person name="Lai Q."/>
            <person name="Shao Z."/>
        </authorList>
    </citation>
    <scope>NUCLEOTIDE SEQUENCE [LARGE SCALE GENOMIC DNA]</scope>
    <source>
        <strain evidence="14">SW15</strain>
    </source>
</reference>
<evidence type="ECO:0000256" key="6">
    <source>
        <dbReference type="ARBA" id="ARBA00022741"/>
    </source>
</evidence>
<evidence type="ECO:0000256" key="3">
    <source>
        <dbReference type="ARBA" id="ARBA00011209"/>
    </source>
</evidence>
<keyword evidence="5 11" id="KW-0436">Ligase</keyword>
<dbReference type="InterPro" id="IPR008909">
    <property type="entry name" value="DALR_anticod-bd"/>
</dbReference>
<keyword evidence="4 11" id="KW-0963">Cytoplasm</keyword>